<dbReference type="GO" id="GO:0004452">
    <property type="term" value="F:isopentenyl-diphosphate delta-isomerase activity"/>
    <property type="evidence" value="ECO:0007669"/>
    <property type="project" value="UniProtKB-EC"/>
</dbReference>
<name>A0A380FN70_STAGA</name>
<dbReference type="SUPFAM" id="SSF51395">
    <property type="entry name" value="FMN-linked oxidoreductases"/>
    <property type="match status" value="1"/>
</dbReference>
<dbReference type="AlphaFoldDB" id="A0A380FN70"/>
<dbReference type="InterPro" id="IPR013785">
    <property type="entry name" value="Aldolase_TIM"/>
</dbReference>
<dbReference type="EMBL" id="UHDK01000001">
    <property type="protein sequence ID" value="SUM34614.1"/>
    <property type="molecule type" value="Genomic_DNA"/>
</dbReference>
<dbReference type="Proteomes" id="UP000255277">
    <property type="component" value="Unassembled WGS sequence"/>
</dbReference>
<evidence type="ECO:0000313" key="2">
    <source>
        <dbReference type="Proteomes" id="UP000255277"/>
    </source>
</evidence>
<proteinExistence type="predicted"/>
<protein>
    <submittedName>
        <fullName evidence="1">Isopentenyl pyrophosphate isomerase</fullName>
        <ecNumber evidence="1">5.3.3.2</ecNumber>
    </submittedName>
</protein>
<keyword evidence="1" id="KW-0413">Isomerase</keyword>
<gene>
    <name evidence="1" type="primary">fni_2</name>
    <name evidence="1" type="ORF">NCTC12195_04141</name>
</gene>
<dbReference type="Gene3D" id="3.20.20.70">
    <property type="entry name" value="Aldolase class I"/>
    <property type="match status" value="1"/>
</dbReference>
<organism evidence="1 2">
    <name type="scientific">Staphylococcus gallinarum</name>
    <dbReference type="NCBI Taxonomy" id="1293"/>
    <lineage>
        <taxon>Bacteria</taxon>
        <taxon>Bacillati</taxon>
        <taxon>Bacillota</taxon>
        <taxon>Bacilli</taxon>
        <taxon>Bacillales</taxon>
        <taxon>Staphylococcaceae</taxon>
        <taxon>Staphylococcus</taxon>
    </lineage>
</organism>
<sequence>MNSPQEFSYARRETGYSLHGMENLAQIIQRVKVPVIVKEVGFGMSKEMIKALK</sequence>
<reference evidence="1 2" key="1">
    <citation type="submission" date="2018-06" db="EMBL/GenBank/DDBJ databases">
        <authorList>
            <consortium name="Pathogen Informatics"/>
            <person name="Doyle S."/>
        </authorList>
    </citation>
    <scope>NUCLEOTIDE SEQUENCE [LARGE SCALE GENOMIC DNA]</scope>
    <source>
        <strain evidence="1 2">NCTC12195</strain>
    </source>
</reference>
<dbReference type="EC" id="5.3.3.2" evidence="1"/>
<evidence type="ECO:0000313" key="1">
    <source>
        <dbReference type="EMBL" id="SUM34614.1"/>
    </source>
</evidence>
<accession>A0A380FN70</accession>